<keyword evidence="3" id="KW-1185">Reference proteome</keyword>
<sequence length="104" mass="12047">MTEADLKGLLQYSQKRRRYESSSDISRSDEPAPICHPIPYETTTPSSQAEHNSTYTSNTTPSLNTRMSIVPRRHDRCYILRNHNDDRVNLDFSSYGTRTECYVD</sequence>
<reference evidence="2" key="1">
    <citation type="submission" date="2020-11" db="EMBL/GenBank/DDBJ databases">
        <authorList>
            <consortium name="DOE Joint Genome Institute"/>
            <person name="Ahrendt S."/>
            <person name="Riley R."/>
            <person name="Andreopoulos W."/>
            <person name="Labutti K."/>
            <person name="Pangilinan J."/>
            <person name="Ruiz-Duenas F.J."/>
            <person name="Barrasa J.M."/>
            <person name="Sanchez-Garcia M."/>
            <person name="Camarero S."/>
            <person name="Miyauchi S."/>
            <person name="Serrano A."/>
            <person name="Linde D."/>
            <person name="Babiker R."/>
            <person name="Drula E."/>
            <person name="Ayuso-Fernandez I."/>
            <person name="Pacheco R."/>
            <person name="Padilla G."/>
            <person name="Ferreira P."/>
            <person name="Barriuso J."/>
            <person name="Kellner H."/>
            <person name="Castanera R."/>
            <person name="Alfaro M."/>
            <person name="Ramirez L."/>
            <person name="Pisabarro A.G."/>
            <person name="Kuo A."/>
            <person name="Tritt A."/>
            <person name="Lipzen A."/>
            <person name="He G."/>
            <person name="Yan M."/>
            <person name="Ng V."/>
            <person name="Cullen D."/>
            <person name="Martin F."/>
            <person name="Rosso M.-N."/>
            <person name="Henrissat B."/>
            <person name="Hibbett D."/>
            <person name="Martinez A.T."/>
            <person name="Grigoriev I.V."/>
        </authorList>
    </citation>
    <scope>NUCLEOTIDE SEQUENCE</scope>
    <source>
        <strain evidence="2">CBS 506.95</strain>
    </source>
</reference>
<dbReference type="EMBL" id="MU157831">
    <property type="protein sequence ID" value="KAF9532563.1"/>
    <property type="molecule type" value="Genomic_DNA"/>
</dbReference>
<dbReference type="Proteomes" id="UP000807306">
    <property type="component" value="Unassembled WGS sequence"/>
</dbReference>
<evidence type="ECO:0000313" key="3">
    <source>
        <dbReference type="Proteomes" id="UP000807306"/>
    </source>
</evidence>
<feature type="compositionally biased region" description="Polar residues" evidence="1">
    <location>
        <begin position="41"/>
        <end position="67"/>
    </location>
</feature>
<gene>
    <name evidence="2" type="ORF">CPB83DRAFT_903572</name>
</gene>
<protein>
    <submittedName>
        <fullName evidence="2">Uncharacterized protein</fullName>
    </submittedName>
</protein>
<name>A0A9P6JU39_9AGAR</name>
<feature type="region of interest" description="Disordered" evidence="1">
    <location>
        <begin position="14"/>
        <end position="68"/>
    </location>
</feature>
<proteinExistence type="predicted"/>
<accession>A0A9P6JU39</accession>
<evidence type="ECO:0000313" key="2">
    <source>
        <dbReference type="EMBL" id="KAF9532563.1"/>
    </source>
</evidence>
<dbReference type="AlphaFoldDB" id="A0A9P6JU39"/>
<comment type="caution">
    <text evidence="2">The sequence shown here is derived from an EMBL/GenBank/DDBJ whole genome shotgun (WGS) entry which is preliminary data.</text>
</comment>
<organism evidence="2 3">
    <name type="scientific">Crepidotus variabilis</name>
    <dbReference type="NCBI Taxonomy" id="179855"/>
    <lineage>
        <taxon>Eukaryota</taxon>
        <taxon>Fungi</taxon>
        <taxon>Dikarya</taxon>
        <taxon>Basidiomycota</taxon>
        <taxon>Agaricomycotina</taxon>
        <taxon>Agaricomycetes</taxon>
        <taxon>Agaricomycetidae</taxon>
        <taxon>Agaricales</taxon>
        <taxon>Agaricineae</taxon>
        <taxon>Crepidotaceae</taxon>
        <taxon>Crepidotus</taxon>
    </lineage>
</organism>
<evidence type="ECO:0000256" key="1">
    <source>
        <dbReference type="SAM" id="MobiDB-lite"/>
    </source>
</evidence>